<keyword evidence="2" id="KW-1185">Reference proteome</keyword>
<name>A0ABW2R9L2_9BURK</name>
<dbReference type="EMBL" id="JBHTBX010000005">
    <property type="protein sequence ID" value="MFC7434758.1"/>
    <property type="molecule type" value="Genomic_DNA"/>
</dbReference>
<organism evidence="1 2">
    <name type="scientific">Hydrogenophaga bisanensis</name>
    <dbReference type="NCBI Taxonomy" id="439611"/>
    <lineage>
        <taxon>Bacteria</taxon>
        <taxon>Pseudomonadati</taxon>
        <taxon>Pseudomonadota</taxon>
        <taxon>Betaproteobacteria</taxon>
        <taxon>Burkholderiales</taxon>
        <taxon>Comamonadaceae</taxon>
        <taxon>Hydrogenophaga</taxon>
    </lineage>
</organism>
<dbReference type="InterPro" id="IPR027417">
    <property type="entry name" value="P-loop_NTPase"/>
</dbReference>
<evidence type="ECO:0000313" key="1">
    <source>
        <dbReference type="EMBL" id="MFC7434758.1"/>
    </source>
</evidence>
<proteinExistence type="predicted"/>
<sequence>MQPMFHRQEALEVPAVSVSEASALRSCRPVVLPPAVAAAVWRGDALGQTVSTTWPSGFDALDAVLPGGGWPGFGLTELLLPQAGTLEFRLLGPLLGRIAAEGGRMVLVGPPIPPHAPGLLPHGVGTDALIWVRADTAAERLWATEQLLKAGSCGAVLSWLPAVRSDQLRRLQVHAAASAAPAFLCRPAHAARESSAAPLRLVARAGGVGDDWQLLVDVVKRKGPPLAHALALSAPPAGLPQVWPSRRVDAPRPAVVVSREAGHAVVRAEAAQSRRTASFH</sequence>
<dbReference type="Proteomes" id="UP001596495">
    <property type="component" value="Unassembled WGS sequence"/>
</dbReference>
<dbReference type="Gene3D" id="3.40.50.300">
    <property type="entry name" value="P-loop containing nucleotide triphosphate hydrolases"/>
    <property type="match status" value="1"/>
</dbReference>
<dbReference type="InterPro" id="IPR047610">
    <property type="entry name" value="ImuA_translesion"/>
</dbReference>
<comment type="caution">
    <text evidence="1">The sequence shown here is derived from an EMBL/GenBank/DDBJ whole genome shotgun (WGS) entry which is preliminary data.</text>
</comment>
<reference evidence="2" key="1">
    <citation type="journal article" date="2019" name="Int. J. Syst. Evol. Microbiol.">
        <title>The Global Catalogue of Microorganisms (GCM) 10K type strain sequencing project: providing services to taxonomists for standard genome sequencing and annotation.</title>
        <authorList>
            <consortium name="The Broad Institute Genomics Platform"/>
            <consortium name="The Broad Institute Genome Sequencing Center for Infectious Disease"/>
            <person name="Wu L."/>
            <person name="Ma J."/>
        </authorList>
    </citation>
    <scope>NUCLEOTIDE SEQUENCE [LARGE SCALE GENOMIC DNA]</scope>
    <source>
        <strain evidence="2">CCUG 54518</strain>
    </source>
</reference>
<evidence type="ECO:0000313" key="2">
    <source>
        <dbReference type="Proteomes" id="UP001596495"/>
    </source>
</evidence>
<protein>
    <submittedName>
        <fullName evidence="1">Translesion DNA synthesis-associated protein ImuA</fullName>
    </submittedName>
</protein>
<dbReference type="NCBIfam" id="NF033429">
    <property type="entry name" value="ImuA_translesion"/>
    <property type="match status" value="1"/>
</dbReference>
<dbReference type="SUPFAM" id="SSF52540">
    <property type="entry name" value="P-loop containing nucleoside triphosphate hydrolases"/>
    <property type="match status" value="1"/>
</dbReference>
<dbReference type="RefSeq" id="WP_382256482.1">
    <property type="nucleotide sequence ID" value="NZ_JBHTBX010000005.1"/>
</dbReference>
<dbReference type="PIRSF" id="PIRSF037290">
    <property type="entry name" value="UCP037290"/>
    <property type="match status" value="1"/>
</dbReference>
<dbReference type="InterPro" id="IPR017166">
    <property type="entry name" value="UCP037290"/>
</dbReference>
<accession>A0ABW2R9L2</accession>
<gene>
    <name evidence="1" type="primary">imuA</name>
    <name evidence="1" type="ORF">ACFQNJ_09565</name>
</gene>